<feature type="binding site" evidence="4">
    <location>
        <position position="73"/>
    </location>
    <ligand>
        <name>Zn(2+)</name>
        <dbReference type="ChEBI" id="CHEBI:29105"/>
    </ligand>
</feature>
<dbReference type="RefSeq" id="WP_078684824.1">
    <property type="nucleotide sequence ID" value="NZ_FUYA01000004.1"/>
</dbReference>
<evidence type="ECO:0000313" key="6">
    <source>
        <dbReference type="EMBL" id="SKA71756.1"/>
    </source>
</evidence>
<feature type="binding site" evidence="4">
    <location>
        <position position="220"/>
    </location>
    <ligand>
        <name>Zn(2+)</name>
        <dbReference type="ChEBI" id="CHEBI:29105"/>
    </ligand>
</feature>
<dbReference type="Gene3D" id="2.30.40.10">
    <property type="entry name" value="Urease, subunit C, domain 1"/>
    <property type="match status" value="1"/>
</dbReference>
<dbReference type="HAMAP" id="MF_01281">
    <property type="entry name" value="MTA_SAH_deamin"/>
    <property type="match status" value="1"/>
</dbReference>
<dbReference type="EMBL" id="FUYA01000004">
    <property type="protein sequence ID" value="SKA71756.1"/>
    <property type="molecule type" value="Genomic_DNA"/>
</dbReference>
<comment type="function">
    <text evidence="4">Catalyzes the deamination of 5-methylthioadenosine and S-adenosyl-L-homocysteine into 5-methylthioinosine and S-inosyl-L-homocysteine, respectively. Is also able to deaminate adenosine.</text>
</comment>
<dbReference type="GO" id="GO:0050270">
    <property type="term" value="F:S-adenosylhomocysteine deaminase activity"/>
    <property type="evidence" value="ECO:0007669"/>
    <property type="project" value="UniProtKB-UniRule"/>
</dbReference>
<reference evidence="6 7" key="1">
    <citation type="submission" date="2017-02" db="EMBL/GenBank/DDBJ databases">
        <authorList>
            <person name="Peterson S.W."/>
        </authorList>
    </citation>
    <scope>NUCLEOTIDE SEQUENCE [LARGE SCALE GENOMIC DNA]</scope>
    <source>
        <strain evidence="6 7">DSM 18034</strain>
    </source>
</reference>
<comment type="similarity">
    <text evidence="4">Belongs to the metallo-dependent hydrolases superfamily. MTA/SAH deaminase family.</text>
</comment>
<dbReference type="STRING" id="1121442.SAMN02745702_01548"/>
<proteinExistence type="inferred from homology"/>
<evidence type="ECO:0000256" key="2">
    <source>
        <dbReference type="ARBA" id="ARBA00022801"/>
    </source>
</evidence>
<dbReference type="SUPFAM" id="SSF51556">
    <property type="entry name" value="Metallo-dependent hydrolases"/>
    <property type="match status" value="1"/>
</dbReference>
<dbReference type="InterPro" id="IPR006680">
    <property type="entry name" value="Amidohydro-rel"/>
</dbReference>
<dbReference type="Gene3D" id="3.20.20.140">
    <property type="entry name" value="Metal-dependent hydrolases"/>
    <property type="match status" value="1"/>
</dbReference>
<keyword evidence="2 4" id="KW-0378">Hydrolase</keyword>
<dbReference type="InterPro" id="IPR050287">
    <property type="entry name" value="MTA/SAH_deaminase"/>
</dbReference>
<evidence type="ECO:0000313" key="7">
    <source>
        <dbReference type="Proteomes" id="UP000189733"/>
    </source>
</evidence>
<keyword evidence="3 4" id="KW-0862">Zinc</keyword>
<feature type="binding site" evidence="4">
    <location>
        <position position="160"/>
    </location>
    <ligand>
        <name>substrate</name>
    </ligand>
</feature>
<organism evidence="6 7">
    <name type="scientific">Desulfobaculum bizertense DSM 18034</name>
    <dbReference type="NCBI Taxonomy" id="1121442"/>
    <lineage>
        <taxon>Bacteria</taxon>
        <taxon>Pseudomonadati</taxon>
        <taxon>Thermodesulfobacteriota</taxon>
        <taxon>Desulfovibrionia</taxon>
        <taxon>Desulfovibrionales</taxon>
        <taxon>Desulfovibrionaceae</taxon>
        <taxon>Desulfobaculum</taxon>
    </lineage>
</organism>
<evidence type="ECO:0000256" key="4">
    <source>
        <dbReference type="HAMAP-Rule" id="MF_01281"/>
    </source>
</evidence>
<gene>
    <name evidence="4" type="primary">mtaD</name>
    <name evidence="6" type="ORF">SAMN02745702_01548</name>
</gene>
<evidence type="ECO:0000256" key="3">
    <source>
        <dbReference type="ARBA" id="ARBA00022833"/>
    </source>
</evidence>
<name>A0A1T4W3E3_9BACT</name>
<protein>
    <recommendedName>
        <fullName evidence="4">5-methylthioadenosine/S-adenosylhomocysteine deaminase</fullName>
        <shortName evidence="4">MTA/SAH deaminase</shortName>
        <ecNumber evidence="4">3.5.4.28</ecNumber>
        <ecNumber evidence="4">3.5.4.31</ecNumber>
    </recommendedName>
</protein>
<dbReference type="InterPro" id="IPR023512">
    <property type="entry name" value="Deaminase_MtaD/DadD"/>
</dbReference>
<feature type="binding site" evidence="4">
    <location>
        <position position="193"/>
    </location>
    <ligand>
        <name>substrate</name>
    </ligand>
</feature>
<dbReference type="FunFam" id="3.20.20.140:FF:000014">
    <property type="entry name" value="5-methylthioadenosine/S-adenosylhomocysteine deaminase"/>
    <property type="match status" value="1"/>
</dbReference>
<dbReference type="EC" id="3.5.4.31" evidence="4"/>
<dbReference type="PANTHER" id="PTHR43794">
    <property type="entry name" value="AMINOHYDROLASE SSNA-RELATED"/>
    <property type="match status" value="1"/>
</dbReference>
<dbReference type="GO" id="GO:0090614">
    <property type="term" value="F:5'-methylthioadenosine deaminase activity"/>
    <property type="evidence" value="ECO:0007669"/>
    <property type="project" value="UniProtKB-UniRule"/>
</dbReference>
<feature type="binding site" evidence="4">
    <location>
        <position position="71"/>
    </location>
    <ligand>
        <name>Zn(2+)</name>
        <dbReference type="ChEBI" id="CHEBI:29105"/>
    </ligand>
</feature>
<dbReference type="Proteomes" id="UP000189733">
    <property type="component" value="Unassembled WGS sequence"/>
</dbReference>
<feature type="binding site" evidence="4">
    <location>
        <position position="100"/>
    </location>
    <ligand>
        <name>substrate</name>
    </ligand>
</feature>
<dbReference type="EC" id="3.5.4.28" evidence="4"/>
<dbReference type="AlphaFoldDB" id="A0A1T4W3E3"/>
<evidence type="ECO:0000259" key="5">
    <source>
        <dbReference type="Pfam" id="PF01979"/>
    </source>
</evidence>
<feature type="domain" description="Amidohydrolase-related" evidence="5">
    <location>
        <begin position="62"/>
        <end position="410"/>
    </location>
</feature>
<keyword evidence="1 4" id="KW-0479">Metal-binding</keyword>
<dbReference type="InterPro" id="IPR032466">
    <property type="entry name" value="Metal_Hydrolase"/>
</dbReference>
<comment type="cofactor">
    <cofactor evidence="4">
        <name>Zn(2+)</name>
        <dbReference type="ChEBI" id="CHEBI:29105"/>
    </cofactor>
    <text evidence="4">Binds 1 zinc ion per subunit.</text>
</comment>
<accession>A0A1T4W3E3</accession>
<dbReference type="OrthoDB" id="9807210at2"/>
<keyword evidence="7" id="KW-1185">Reference proteome</keyword>
<feature type="binding site" evidence="4">
    <location>
        <position position="308"/>
    </location>
    <ligand>
        <name>substrate</name>
    </ligand>
</feature>
<evidence type="ECO:0000256" key="1">
    <source>
        <dbReference type="ARBA" id="ARBA00022723"/>
    </source>
</evidence>
<dbReference type="GO" id="GO:0046872">
    <property type="term" value="F:metal ion binding"/>
    <property type="evidence" value="ECO:0007669"/>
    <property type="project" value="UniProtKB-KW"/>
</dbReference>
<comment type="catalytic activity">
    <reaction evidence="4">
        <text>S-methyl-5'-thioadenosine + H2O + H(+) = S-methyl-5'-thioinosine + NH4(+)</text>
        <dbReference type="Rhea" id="RHEA:25025"/>
        <dbReference type="ChEBI" id="CHEBI:15377"/>
        <dbReference type="ChEBI" id="CHEBI:15378"/>
        <dbReference type="ChEBI" id="CHEBI:17509"/>
        <dbReference type="ChEBI" id="CHEBI:28938"/>
        <dbReference type="ChEBI" id="CHEBI:48595"/>
        <dbReference type="EC" id="3.5.4.31"/>
    </reaction>
</comment>
<comment type="catalytic activity">
    <reaction evidence="4">
        <text>S-adenosyl-L-homocysteine + H2O + H(+) = S-inosyl-L-homocysteine + NH4(+)</text>
        <dbReference type="Rhea" id="RHEA:20716"/>
        <dbReference type="ChEBI" id="CHEBI:15377"/>
        <dbReference type="ChEBI" id="CHEBI:15378"/>
        <dbReference type="ChEBI" id="CHEBI:28938"/>
        <dbReference type="ChEBI" id="CHEBI:57856"/>
        <dbReference type="ChEBI" id="CHEBI:57985"/>
        <dbReference type="EC" id="3.5.4.28"/>
    </reaction>
</comment>
<dbReference type="InterPro" id="IPR011059">
    <property type="entry name" value="Metal-dep_hydrolase_composite"/>
</dbReference>
<sequence length="447" mass="48710">MSAQHCDTLLHAGIVLTQNEKREVLHNAGIAITAGKIDAVGDWDAISKEFSAKDERDLQNCLVLPGLINCHTHNSMTAFRGLADDLPLMDWLENHIWPMEKKLDAEIIQYAGAIGCGEMIRTGTTCFCDMYLHEDVTAKLAQGTGMRAVLGEGLLGFPTRRYSNLNEALDLIESLHLRNKKYGTRVTTCVAPHAVYTTNLELLEKSFALAEELDIPWTVHLAETTEESARSEEMFGCRPVEYLHRAGCLSPRSVLVHCVDLTEEEQDCIAESGASVVHNPRSNMKLASGISPVAGLLERDVNVCLGTDGAASNNGLNIFREMKAAALLQKVSTQDPTVCPAQTVLDMATRNAAKALGQADLGSIAPKNIADIIALDLDEPALCPVYTPASHIVYAAGGQEVCFSMVAGEVIYSNGVYTHFEIEELRECSRRIADWVRAEKVRSQTGA</sequence>
<dbReference type="Pfam" id="PF01979">
    <property type="entry name" value="Amidohydro_1"/>
    <property type="match status" value="1"/>
</dbReference>
<dbReference type="SUPFAM" id="SSF51338">
    <property type="entry name" value="Composite domain of metallo-dependent hydrolases"/>
    <property type="match status" value="1"/>
</dbReference>
<feature type="binding site" evidence="4">
    <location>
        <position position="223"/>
    </location>
    <ligand>
        <name>substrate</name>
    </ligand>
</feature>
<dbReference type="PANTHER" id="PTHR43794:SF11">
    <property type="entry name" value="AMIDOHYDROLASE-RELATED DOMAIN-CONTAINING PROTEIN"/>
    <property type="match status" value="1"/>
</dbReference>
<comment type="caution">
    <text evidence="4">Lacks conserved residue(s) required for the propagation of feature annotation.</text>
</comment>
<dbReference type="CDD" id="cd01298">
    <property type="entry name" value="ATZ_TRZ_like"/>
    <property type="match status" value="1"/>
</dbReference>
<feature type="binding site" evidence="4">
    <location>
        <position position="308"/>
    </location>
    <ligand>
        <name>Zn(2+)</name>
        <dbReference type="ChEBI" id="CHEBI:29105"/>
    </ligand>
</feature>